<dbReference type="InterPro" id="IPR001810">
    <property type="entry name" value="F-box_dom"/>
</dbReference>
<evidence type="ECO:0000313" key="3">
    <source>
        <dbReference type="Proteomes" id="UP000184267"/>
    </source>
</evidence>
<dbReference type="InterPro" id="IPR036047">
    <property type="entry name" value="F-box-like_dom_sf"/>
</dbReference>
<proteinExistence type="predicted"/>
<name>A0A1M2VBE2_TRAPU</name>
<reference evidence="2 3" key="1">
    <citation type="submission" date="2016-10" db="EMBL/GenBank/DDBJ databases">
        <title>Genome sequence of the basidiomycete white-rot fungus Trametes pubescens.</title>
        <authorList>
            <person name="Makela M.R."/>
            <person name="Granchi Z."/>
            <person name="Peng M."/>
            <person name="De Vries R.P."/>
            <person name="Grigoriev I."/>
            <person name="Riley R."/>
            <person name="Hilden K."/>
        </authorList>
    </citation>
    <scope>NUCLEOTIDE SEQUENCE [LARGE SCALE GENOMIC DNA]</scope>
    <source>
        <strain evidence="2 3">FBCC735</strain>
    </source>
</reference>
<feature type="domain" description="F-box" evidence="1">
    <location>
        <begin position="43"/>
        <end position="88"/>
    </location>
</feature>
<dbReference type="PROSITE" id="PS50181">
    <property type="entry name" value="FBOX"/>
    <property type="match status" value="1"/>
</dbReference>
<dbReference type="OMA" id="PMWEGSA"/>
<gene>
    <name evidence="2" type="ORF">TRAPUB_4343</name>
</gene>
<accession>A0A1M2VBE2</accession>
<dbReference type="Proteomes" id="UP000184267">
    <property type="component" value="Unassembled WGS sequence"/>
</dbReference>
<protein>
    <recommendedName>
        <fullName evidence="1">F-box domain-containing protein</fullName>
    </recommendedName>
</protein>
<evidence type="ECO:0000259" key="1">
    <source>
        <dbReference type="PROSITE" id="PS50181"/>
    </source>
</evidence>
<dbReference type="OrthoDB" id="2746865at2759"/>
<sequence>MQLTLVYIPDVYLTYLKLLSHTLHAAIRPPTAALTSTQTQPPQRTHKKMPVELWLLVFAHLEKKDLVSLAYTCKHIGAIAEASFYRTMDVRSSLVITTTKALSSARHRADAVRSLTVSLDGVAGYANCAGVVLRLAGALSQLSNLRELVITGAKLPQTVARDVLADSPSVGLRKFHCDSDALVLASWSSLAQQLDIEDFRGIFDHVHAPPPHVTPASFPKLRVLDAGAPFISRVERESRVTHLSVHFSRATAPSVLSRITEVLGEQLVGLRVVRVFRSPPRGDPFWGSDSPVLLCGALKAPVLKFFELRDKAPVNEGWNAAREALRRQPEFGHGFRTAQEARTPALWTVLWRPMWEGSAQLVKTVVRDYVLDAMALLPSVRNVGMPIIESVARVPGSQATEGWSVWERLEDVDGAPAAPEWWEGNGTVKQLDLYASLEDTWANPP</sequence>
<dbReference type="EMBL" id="MNAD01001507">
    <property type="protein sequence ID" value="OJT04899.1"/>
    <property type="molecule type" value="Genomic_DNA"/>
</dbReference>
<dbReference type="AlphaFoldDB" id="A0A1M2VBE2"/>
<keyword evidence="3" id="KW-1185">Reference proteome</keyword>
<comment type="caution">
    <text evidence="2">The sequence shown here is derived from an EMBL/GenBank/DDBJ whole genome shotgun (WGS) entry which is preliminary data.</text>
</comment>
<dbReference type="Pfam" id="PF12937">
    <property type="entry name" value="F-box-like"/>
    <property type="match status" value="1"/>
</dbReference>
<evidence type="ECO:0000313" key="2">
    <source>
        <dbReference type="EMBL" id="OJT04899.1"/>
    </source>
</evidence>
<dbReference type="SUPFAM" id="SSF81383">
    <property type="entry name" value="F-box domain"/>
    <property type="match status" value="1"/>
</dbReference>
<organism evidence="2 3">
    <name type="scientific">Trametes pubescens</name>
    <name type="common">White-rot fungus</name>
    <dbReference type="NCBI Taxonomy" id="154538"/>
    <lineage>
        <taxon>Eukaryota</taxon>
        <taxon>Fungi</taxon>
        <taxon>Dikarya</taxon>
        <taxon>Basidiomycota</taxon>
        <taxon>Agaricomycotina</taxon>
        <taxon>Agaricomycetes</taxon>
        <taxon>Polyporales</taxon>
        <taxon>Polyporaceae</taxon>
        <taxon>Trametes</taxon>
    </lineage>
</organism>
<dbReference type="CDD" id="cd09917">
    <property type="entry name" value="F-box_SF"/>
    <property type="match status" value="1"/>
</dbReference>